<keyword evidence="4 6" id="KW-0067">ATP-binding</keyword>
<keyword evidence="7" id="KW-1185">Reference proteome</keyword>
<protein>
    <submittedName>
        <fullName evidence="6">ATP-binding protein</fullName>
    </submittedName>
</protein>
<keyword evidence="3" id="KW-0862">Zinc</keyword>
<organism evidence="6 7">
    <name type="scientific">Pseudonocardia abyssalis</name>
    <dbReference type="NCBI Taxonomy" id="2792008"/>
    <lineage>
        <taxon>Bacteria</taxon>
        <taxon>Bacillati</taxon>
        <taxon>Actinomycetota</taxon>
        <taxon>Actinomycetes</taxon>
        <taxon>Pseudonocardiales</taxon>
        <taxon>Pseudonocardiaceae</taxon>
        <taxon>Pseudonocardia</taxon>
    </lineage>
</organism>
<dbReference type="InterPro" id="IPR041569">
    <property type="entry name" value="AAA_lid_3"/>
</dbReference>
<evidence type="ECO:0000256" key="2">
    <source>
        <dbReference type="ARBA" id="ARBA00022723"/>
    </source>
</evidence>
<keyword evidence="4" id="KW-0547">Nucleotide-binding</keyword>
<comment type="similarity">
    <text evidence="4">Belongs to the AAA ATPase family.</text>
</comment>
<feature type="domain" description="AAA+ ATPase" evidence="5">
    <location>
        <begin position="143"/>
        <end position="279"/>
    </location>
</feature>
<accession>A0ABS6UXQ0</accession>
<proteinExistence type="inferred from homology"/>
<dbReference type="EMBL" id="JADQDK010000001">
    <property type="protein sequence ID" value="MBW0136648.1"/>
    <property type="molecule type" value="Genomic_DNA"/>
</dbReference>
<name>A0ABS6UXQ0_9PSEU</name>
<evidence type="ECO:0000256" key="4">
    <source>
        <dbReference type="RuleBase" id="RU003651"/>
    </source>
</evidence>
<evidence type="ECO:0000256" key="1">
    <source>
        <dbReference type="ARBA" id="ARBA00001947"/>
    </source>
</evidence>
<dbReference type="RefSeq" id="WP_218601076.1">
    <property type="nucleotide sequence ID" value="NZ_JADQDJ010000010.1"/>
</dbReference>
<dbReference type="Pfam" id="PF00004">
    <property type="entry name" value="AAA"/>
    <property type="match status" value="1"/>
</dbReference>
<dbReference type="InterPro" id="IPR003960">
    <property type="entry name" value="ATPase_AAA_CS"/>
</dbReference>
<dbReference type="Pfam" id="PF17862">
    <property type="entry name" value="AAA_lid_3"/>
    <property type="match status" value="1"/>
</dbReference>
<dbReference type="GO" id="GO:0005524">
    <property type="term" value="F:ATP binding"/>
    <property type="evidence" value="ECO:0007669"/>
    <property type="project" value="UniProtKB-KW"/>
</dbReference>
<dbReference type="PANTHER" id="PTHR23076">
    <property type="entry name" value="METALLOPROTEASE M41 FTSH"/>
    <property type="match status" value="1"/>
</dbReference>
<dbReference type="InterPro" id="IPR003959">
    <property type="entry name" value="ATPase_AAA_core"/>
</dbReference>
<evidence type="ECO:0000259" key="5">
    <source>
        <dbReference type="SMART" id="SM00382"/>
    </source>
</evidence>
<dbReference type="Proteomes" id="UP000694287">
    <property type="component" value="Unassembled WGS sequence"/>
</dbReference>
<reference evidence="6 7" key="1">
    <citation type="submission" date="2020-11" db="EMBL/GenBank/DDBJ databases">
        <title>Pseudonocardia abyssalis sp. nov. and Pseudonocardia oceani sp. nov., description and phylogenomic analysis of two novel actinomycetes isolated from the deep Southern Ocean.</title>
        <authorList>
            <person name="Parra J."/>
        </authorList>
    </citation>
    <scope>NUCLEOTIDE SEQUENCE [LARGE SCALE GENOMIC DNA]</scope>
    <source>
        <strain evidence="6 7">KRD-168</strain>
    </source>
</reference>
<evidence type="ECO:0000256" key="3">
    <source>
        <dbReference type="ARBA" id="ARBA00022833"/>
    </source>
</evidence>
<comment type="caution">
    <text evidence="6">The sequence shown here is derived from an EMBL/GenBank/DDBJ whole genome shotgun (WGS) entry which is preliminary data.</text>
</comment>
<comment type="cofactor">
    <cofactor evidence="1">
        <name>Zn(2+)</name>
        <dbReference type="ChEBI" id="CHEBI:29105"/>
    </cofactor>
</comment>
<gene>
    <name evidence="6" type="ORF">I4I81_20595</name>
</gene>
<dbReference type="PANTHER" id="PTHR23076:SF97">
    <property type="entry name" value="ATP-DEPENDENT ZINC METALLOPROTEASE YME1L1"/>
    <property type="match status" value="1"/>
</dbReference>
<evidence type="ECO:0000313" key="7">
    <source>
        <dbReference type="Proteomes" id="UP000694287"/>
    </source>
</evidence>
<dbReference type="SMART" id="SM00382">
    <property type="entry name" value="AAA"/>
    <property type="match status" value="1"/>
</dbReference>
<evidence type="ECO:0000313" key="6">
    <source>
        <dbReference type="EMBL" id="MBW0136648.1"/>
    </source>
</evidence>
<dbReference type="PROSITE" id="PS00674">
    <property type="entry name" value="AAA"/>
    <property type="match status" value="1"/>
</dbReference>
<dbReference type="InterPro" id="IPR003593">
    <property type="entry name" value="AAA+_ATPase"/>
</dbReference>
<keyword evidence="2" id="KW-0479">Metal-binding</keyword>
<sequence length="366" mass="40324">MVLIDPDASNGEEVWRKAPESLRMDQQLVGNVRFLNEELTVVEVGGRQIAIPTNETFEYSVDHSVTFSERFGITAVLTKEPIASVDPLGEDSVDISTYAVDPPNPPLKFADFGGSAEIVERARQLVELPLERATELATINAKPIQGVIFSGPPGTGKTLLARIIACQAQVPLYVINGGQIASKWWGQSERVLRRIFDTAAADKRAIIVIDEIDTIGGQRQDGMHEGSSRLVTQLLTLMDGFQQSRGVVVIGTTNRVDSIDSALRRPGRFDWEIEFRLPDVLERRLILVSSSRDVRMMDDIDHFEIAAETEGWSPADLASIWSEASYVAAADARSAIAQEDYQEGYRRAAAQKAVRNRTRTTGESPA</sequence>